<dbReference type="GO" id="GO:0004747">
    <property type="term" value="F:ribokinase activity"/>
    <property type="evidence" value="ECO:0007669"/>
    <property type="project" value="UniProtKB-UniRule"/>
</dbReference>
<dbReference type="RefSeq" id="WP_317625832.1">
    <property type="nucleotide sequence ID" value="NZ_JANFFA010000002.1"/>
</dbReference>
<keyword evidence="6 9" id="KW-0460">Magnesium</keyword>
<keyword evidence="2 9" id="KW-0479">Metal-binding</keyword>
<feature type="binding site" evidence="9">
    <location>
        <position position="269"/>
    </location>
    <ligand>
        <name>K(+)</name>
        <dbReference type="ChEBI" id="CHEBI:29103"/>
    </ligand>
</feature>
<keyword evidence="7 9" id="KW-0630">Potassium</keyword>
<dbReference type="GO" id="GO:0005524">
    <property type="term" value="F:ATP binding"/>
    <property type="evidence" value="ECO:0007669"/>
    <property type="project" value="UniProtKB-UniRule"/>
</dbReference>
<dbReference type="InterPro" id="IPR011877">
    <property type="entry name" value="Ribokinase"/>
</dbReference>
<keyword evidence="1 9" id="KW-0808">Transferase</keyword>
<dbReference type="GO" id="GO:0046872">
    <property type="term" value="F:metal ion binding"/>
    <property type="evidence" value="ECO:0007669"/>
    <property type="project" value="UniProtKB-KW"/>
</dbReference>
<dbReference type="EMBL" id="JANFFA010000002">
    <property type="protein sequence ID" value="MDQ2094224.1"/>
    <property type="molecule type" value="Genomic_DNA"/>
</dbReference>
<protein>
    <recommendedName>
        <fullName evidence="9">Ribokinase</fullName>
        <shortName evidence="9">RK</shortName>
        <ecNumber evidence="9">2.7.1.15</ecNumber>
    </recommendedName>
</protein>
<feature type="domain" description="Carbohydrate kinase PfkB" evidence="10">
    <location>
        <begin position="6"/>
        <end position="281"/>
    </location>
</feature>
<evidence type="ECO:0000256" key="6">
    <source>
        <dbReference type="ARBA" id="ARBA00022842"/>
    </source>
</evidence>
<dbReference type="SUPFAM" id="SSF53613">
    <property type="entry name" value="Ribokinase-like"/>
    <property type="match status" value="1"/>
</dbReference>
<dbReference type="Pfam" id="PF00294">
    <property type="entry name" value="PfkB"/>
    <property type="match status" value="1"/>
</dbReference>
<dbReference type="InterPro" id="IPR002139">
    <property type="entry name" value="Ribo/fructo_kinase"/>
</dbReference>
<dbReference type="EC" id="2.7.1.15" evidence="9"/>
<evidence type="ECO:0000259" key="10">
    <source>
        <dbReference type="Pfam" id="PF00294"/>
    </source>
</evidence>
<reference evidence="11" key="2">
    <citation type="submission" date="2023-04" db="EMBL/GenBank/DDBJ databases">
        <title>'Rhodoalgimonas zhirmunskyi' gen. nov., isolated from a red alga.</title>
        <authorList>
            <person name="Nedashkovskaya O.I."/>
            <person name="Otstavnykh N.Y."/>
            <person name="Bystritskaya E.P."/>
            <person name="Balabanova L.A."/>
            <person name="Isaeva M.P."/>
        </authorList>
    </citation>
    <scope>NUCLEOTIDE SEQUENCE</scope>
    <source>
        <strain evidence="11">10Alg 79</strain>
    </source>
</reference>
<proteinExistence type="inferred from homology"/>
<feature type="binding site" evidence="9">
    <location>
        <begin position="205"/>
        <end position="210"/>
    </location>
    <ligand>
        <name>ATP</name>
        <dbReference type="ChEBI" id="CHEBI:30616"/>
    </ligand>
</feature>
<dbReference type="InterPro" id="IPR029056">
    <property type="entry name" value="Ribokinase-like"/>
</dbReference>
<accession>A0AAJ1X612</accession>
<comment type="activity regulation">
    <text evidence="9">Activated by a monovalent cation that binds near, but not in, the active site. The most likely occupant of the site in vivo is potassium. Ion binding induces a conformational change that may alter substrate affinity.</text>
</comment>
<evidence type="ECO:0000256" key="3">
    <source>
        <dbReference type="ARBA" id="ARBA00022741"/>
    </source>
</evidence>
<dbReference type="GO" id="GO:0019303">
    <property type="term" value="P:D-ribose catabolic process"/>
    <property type="evidence" value="ECO:0007669"/>
    <property type="project" value="UniProtKB-UniRule"/>
</dbReference>
<evidence type="ECO:0000256" key="5">
    <source>
        <dbReference type="ARBA" id="ARBA00022840"/>
    </source>
</evidence>
<keyword evidence="9" id="KW-0963">Cytoplasm</keyword>
<comment type="caution">
    <text evidence="11">The sequence shown here is derived from an EMBL/GenBank/DDBJ whole genome shotgun (WGS) entry which is preliminary data.</text>
</comment>
<feature type="binding site" evidence="9">
    <location>
        <position position="136"/>
    </location>
    <ligand>
        <name>substrate</name>
    </ligand>
</feature>
<feature type="binding site" evidence="9">
    <location>
        <position position="179"/>
    </location>
    <ligand>
        <name>ATP</name>
        <dbReference type="ChEBI" id="CHEBI:30616"/>
    </ligand>
</feature>
<comment type="subcellular location">
    <subcellularLocation>
        <location evidence="9">Cytoplasm</location>
    </subcellularLocation>
</comment>
<comment type="catalytic activity">
    <reaction evidence="9">
        <text>D-ribose + ATP = D-ribose 5-phosphate + ADP + H(+)</text>
        <dbReference type="Rhea" id="RHEA:13697"/>
        <dbReference type="ChEBI" id="CHEBI:15378"/>
        <dbReference type="ChEBI" id="CHEBI:30616"/>
        <dbReference type="ChEBI" id="CHEBI:47013"/>
        <dbReference type="ChEBI" id="CHEBI:78346"/>
        <dbReference type="ChEBI" id="CHEBI:456216"/>
        <dbReference type="EC" id="2.7.1.15"/>
    </reaction>
</comment>
<dbReference type="GO" id="GO:0005737">
    <property type="term" value="C:cytoplasm"/>
    <property type="evidence" value="ECO:0007669"/>
    <property type="project" value="UniProtKB-SubCell"/>
</dbReference>
<comment type="similarity">
    <text evidence="9">Belongs to the carbohydrate kinase PfkB family. Ribokinase subfamily.</text>
</comment>
<dbReference type="CDD" id="cd01174">
    <property type="entry name" value="ribokinase"/>
    <property type="match status" value="1"/>
</dbReference>
<comment type="subunit">
    <text evidence="9">Homodimer.</text>
</comment>
<feature type="active site" description="Proton acceptor" evidence="9">
    <location>
        <position position="239"/>
    </location>
</feature>
<feature type="binding site" evidence="9">
    <location>
        <begin position="38"/>
        <end position="42"/>
    </location>
    <ligand>
        <name>substrate</name>
    </ligand>
</feature>
<dbReference type="Proteomes" id="UP001227162">
    <property type="component" value="Unassembled WGS sequence"/>
</dbReference>
<keyword evidence="8 9" id="KW-0119">Carbohydrate metabolism</keyword>
<feature type="binding site" evidence="9">
    <location>
        <begin position="10"/>
        <end position="12"/>
    </location>
    <ligand>
        <name>substrate</name>
    </ligand>
</feature>
<evidence type="ECO:0000256" key="1">
    <source>
        <dbReference type="ARBA" id="ARBA00022679"/>
    </source>
</evidence>
<dbReference type="HAMAP" id="MF_01987">
    <property type="entry name" value="Ribokinase"/>
    <property type="match status" value="1"/>
</dbReference>
<keyword evidence="12" id="KW-1185">Reference proteome</keyword>
<evidence type="ECO:0000313" key="11">
    <source>
        <dbReference type="EMBL" id="MDQ2094224.1"/>
    </source>
</evidence>
<name>A0AAJ1X612_9RHOB</name>
<dbReference type="PRINTS" id="PR00990">
    <property type="entry name" value="RIBOKINASE"/>
</dbReference>
<evidence type="ECO:0000313" key="12">
    <source>
        <dbReference type="Proteomes" id="UP001227162"/>
    </source>
</evidence>
<comment type="caution">
    <text evidence="9">Lacks conserved residue(s) required for the propagation of feature annotation.</text>
</comment>
<feature type="binding site" evidence="9">
    <location>
        <position position="239"/>
    </location>
    <ligand>
        <name>substrate</name>
    </ligand>
</feature>
<feature type="binding site" evidence="9">
    <location>
        <position position="233"/>
    </location>
    <ligand>
        <name>K(+)</name>
        <dbReference type="ChEBI" id="CHEBI:29103"/>
    </ligand>
</feature>
<feature type="binding site" evidence="9">
    <location>
        <position position="272"/>
    </location>
    <ligand>
        <name>K(+)</name>
        <dbReference type="ChEBI" id="CHEBI:29103"/>
    </ligand>
</feature>
<evidence type="ECO:0000256" key="8">
    <source>
        <dbReference type="ARBA" id="ARBA00023277"/>
    </source>
</evidence>
<feature type="binding site" evidence="9">
    <location>
        <begin position="238"/>
        <end position="239"/>
    </location>
    <ligand>
        <name>ATP</name>
        <dbReference type="ChEBI" id="CHEBI:30616"/>
    </ligand>
</feature>
<reference evidence="11" key="1">
    <citation type="submission" date="2022-07" db="EMBL/GenBank/DDBJ databases">
        <authorList>
            <person name="Otstavnykh N."/>
            <person name="Isaeva M."/>
            <person name="Bystritskaya E."/>
        </authorList>
    </citation>
    <scope>NUCLEOTIDE SEQUENCE</scope>
    <source>
        <strain evidence="11">10Alg 79</strain>
    </source>
</reference>
<feature type="binding site" evidence="9">
    <location>
        <position position="274"/>
    </location>
    <ligand>
        <name>K(+)</name>
        <dbReference type="ChEBI" id="CHEBI:29103"/>
    </ligand>
</feature>
<dbReference type="PANTHER" id="PTHR10584:SF166">
    <property type="entry name" value="RIBOKINASE"/>
    <property type="match status" value="1"/>
</dbReference>
<dbReference type="PANTHER" id="PTHR10584">
    <property type="entry name" value="SUGAR KINASE"/>
    <property type="match status" value="1"/>
</dbReference>
<sequence length="293" mass="30407">MTIYNLGSINVDHFYSVPHLPQPGETLAACGYSTGLGGKGANQSVAAAKAGAQVIHIGAVGPDGGDVLDRLALLGVDTTHVEQVDTPTAHAIINIDPAGENAIVIFPGANEKQSLTRLELALKDAGKGDILLLQNETTLQVEAAQMARKKGLFTIYSAAPFAAEAVTPILPHIDLLVMNAVEAEQLTAALSVPLTDTPVPHLLITRGKAGATWRTQATGKDLHVPAFRVTPIDTTGAGDCYIGTVAAGLAENLCAEDAMRRAAAASAIQVTRKGTADAIPTRDEVDSFLSTHP</sequence>
<evidence type="ECO:0000256" key="9">
    <source>
        <dbReference type="HAMAP-Rule" id="MF_01987"/>
    </source>
</evidence>
<comment type="cofactor">
    <cofactor evidence="9">
        <name>Mg(2+)</name>
        <dbReference type="ChEBI" id="CHEBI:18420"/>
    </cofactor>
    <text evidence="9">Requires a divalent cation, most likely magnesium in vivo, as an electrophilic catalyst to aid phosphoryl group transfer. It is the chelate of the metal and the nucleotide that is the actual substrate.</text>
</comment>
<keyword evidence="4 9" id="KW-0418">Kinase</keyword>
<comment type="function">
    <text evidence="9">Catalyzes the phosphorylation of ribose at O-5 in a reaction requiring ATP and magnesium. The resulting D-ribose-5-phosphate can then be used either for sythesis of nucleotides, histidine, and tryptophan, or as a component of the pentose phosphate pathway.</text>
</comment>
<evidence type="ECO:0000256" key="7">
    <source>
        <dbReference type="ARBA" id="ARBA00022958"/>
    </source>
</evidence>
<feature type="binding site" evidence="9">
    <location>
        <position position="235"/>
    </location>
    <ligand>
        <name>K(+)</name>
        <dbReference type="ChEBI" id="CHEBI:29103"/>
    </ligand>
</feature>
<gene>
    <name evidence="9" type="primary">rbsK</name>
    <name evidence="11" type="ORF">NOI20_08890</name>
</gene>
<evidence type="ECO:0000256" key="4">
    <source>
        <dbReference type="ARBA" id="ARBA00022777"/>
    </source>
</evidence>
<keyword evidence="3 9" id="KW-0547">Nucleotide-binding</keyword>
<keyword evidence="5 9" id="KW-0067">ATP-binding</keyword>
<dbReference type="Gene3D" id="3.40.1190.20">
    <property type="match status" value="1"/>
</dbReference>
<dbReference type="AlphaFoldDB" id="A0AAJ1X612"/>
<comment type="pathway">
    <text evidence="9">Carbohydrate metabolism; D-ribose degradation; D-ribose 5-phosphate from beta-D-ribopyranose: step 2/2.</text>
</comment>
<dbReference type="InterPro" id="IPR011611">
    <property type="entry name" value="PfkB_dom"/>
</dbReference>
<evidence type="ECO:0000256" key="2">
    <source>
        <dbReference type="ARBA" id="ARBA00022723"/>
    </source>
</evidence>
<organism evidence="11 12">
    <name type="scientific">Rhodalgimonas zhirmunskyi</name>
    <dbReference type="NCBI Taxonomy" id="2964767"/>
    <lineage>
        <taxon>Bacteria</taxon>
        <taxon>Pseudomonadati</taxon>
        <taxon>Pseudomonadota</taxon>
        <taxon>Alphaproteobacteria</taxon>
        <taxon>Rhodobacterales</taxon>
        <taxon>Roseobacteraceae</taxon>
        <taxon>Rhodalgimonas</taxon>
    </lineage>
</organism>